<dbReference type="Proteomes" id="UP000242715">
    <property type="component" value="Unassembled WGS sequence"/>
</dbReference>
<accession>A0A2Z6N5K0</accession>
<name>A0A2Z6N5K0_TRISU</name>
<dbReference type="AlphaFoldDB" id="A0A2Z6N5K0"/>
<protein>
    <submittedName>
        <fullName evidence="1">Uncharacterized protein</fullName>
    </submittedName>
</protein>
<proteinExistence type="predicted"/>
<evidence type="ECO:0000313" key="1">
    <source>
        <dbReference type="EMBL" id="GAU40118.1"/>
    </source>
</evidence>
<keyword evidence="2" id="KW-1185">Reference proteome</keyword>
<gene>
    <name evidence="1" type="ORF">TSUD_389680</name>
</gene>
<sequence>MEPSTVLQQEMSNLLITETVNEQPKVQINSRLPVVPFDQMFPFFTPAIGPDKTNQLQALFDKYKKKTQQVTGDKRPRTEEIHSSKQLVPFHQLFPFLTPHIDSDKANQIQTLADQYELPFDQLALCLVPQIDHDKAIELQTLVHKYQVPLDQLFSSLIPQVDPDKVIELQTLAEKSKKFNLHVTVHEQPRIQINSSKLVVPSGPPFQSLDPHIDAGKATELQILAYKYKVC</sequence>
<dbReference type="EMBL" id="DF973790">
    <property type="protein sequence ID" value="GAU40118.1"/>
    <property type="molecule type" value="Genomic_DNA"/>
</dbReference>
<organism evidence="1 2">
    <name type="scientific">Trifolium subterraneum</name>
    <name type="common">Subterranean clover</name>
    <dbReference type="NCBI Taxonomy" id="3900"/>
    <lineage>
        <taxon>Eukaryota</taxon>
        <taxon>Viridiplantae</taxon>
        <taxon>Streptophyta</taxon>
        <taxon>Embryophyta</taxon>
        <taxon>Tracheophyta</taxon>
        <taxon>Spermatophyta</taxon>
        <taxon>Magnoliopsida</taxon>
        <taxon>eudicotyledons</taxon>
        <taxon>Gunneridae</taxon>
        <taxon>Pentapetalae</taxon>
        <taxon>rosids</taxon>
        <taxon>fabids</taxon>
        <taxon>Fabales</taxon>
        <taxon>Fabaceae</taxon>
        <taxon>Papilionoideae</taxon>
        <taxon>50 kb inversion clade</taxon>
        <taxon>NPAAA clade</taxon>
        <taxon>Hologalegina</taxon>
        <taxon>IRL clade</taxon>
        <taxon>Trifolieae</taxon>
        <taxon>Trifolium</taxon>
    </lineage>
</organism>
<reference evidence="2" key="1">
    <citation type="journal article" date="2017" name="Front. Plant Sci.">
        <title>Climate Clever Clovers: New Paradigm to Reduce the Environmental Footprint of Ruminants by Breeding Low Methanogenic Forages Utilizing Haplotype Variation.</title>
        <authorList>
            <person name="Kaur P."/>
            <person name="Appels R."/>
            <person name="Bayer P.E."/>
            <person name="Keeble-Gagnere G."/>
            <person name="Wang J."/>
            <person name="Hirakawa H."/>
            <person name="Shirasawa K."/>
            <person name="Vercoe P."/>
            <person name="Stefanova K."/>
            <person name="Durmic Z."/>
            <person name="Nichols P."/>
            <person name="Revell C."/>
            <person name="Isobe S.N."/>
            <person name="Edwards D."/>
            <person name="Erskine W."/>
        </authorList>
    </citation>
    <scope>NUCLEOTIDE SEQUENCE [LARGE SCALE GENOMIC DNA]</scope>
    <source>
        <strain evidence="2">cv. Daliak</strain>
    </source>
</reference>
<evidence type="ECO:0000313" key="2">
    <source>
        <dbReference type="Proteomes" id="UP000242715"/>
    </source>
</evidence>